<reference evidence="2" key="1">
    <citation type="submission" date="2021-01" db="EMBL/GenBank/DDBJ databases">
        <authorList>
            <person name="Corre E."/>
            <person name="Pelletier E."/>
            <person name="Niang G."/>
            <person name="Scheremetjew M."/>
            <person name="Finn R."/>
            <person name="Kale V."/>
            <person name="Holt S."/>
            <person name="Cochrane G."/>
            <person name="Meng A."/>
            <person name="Brown T."/>
            <person name="Cohen L."/>
        </authorList>
    </citation>
    <scope>NUCLEOTIDE SEQUENCE</scope>
    <source>
        <strain evidence="2">CCMP2222</strain>
    </source>
</reference>
<feature type="region of interest" description="Disordered" evidence="1">
    <location>
        <begin position="186"/>
        <end position="215"/>
    </location>
</feature>
<proteinExistence type="predicted"/>
<sequence>MMAAGEATEPLCTAGFVVPTGEALSDEGGDEDGSIGPPPCANLVRGGGHPLLHLGDRAPPISLWTSDGDAGGGVGFVCAYAVMKGIFYAQMAVEGGIGYSDEAQATQKAVAEQSMKGAITTLLDVAEALSAQKIVLGLSQAHASCAELVCSLLYLGFEVAPSRKSPLVGAALQLDLEIGWPSRAPPLSSEHTCTGTSDCSTSAEDCELEEGTDSD</sequence>
<dbReference type="InterPro" id="IPR038581">
    <property type="entry name" value="ODC_AZ_sf"/>
</dbReference>
<evidence type="ECO:0000256" key="1">
    <source>
        <dbReference type="SAM" id="MobiDB-lite"/>
    </source>
</evidence>
<dbReference type="EMBL" id="HBGQ01006865">
    <property type="protein sequence ID" value="CAD9367611.1"/>
    <property type="molecule type" value="Transcribed_RNA"/>
</dbReference>
<evidence type="ECO:0000313" key="2">
    <source>
        <dbReference type="EMBL" id="CAD9367611.1"/>
    </source>
</evidence>
<accession>A0A7S2AH03</accession>
<dbReference type="AlphaFoldDB" id="A0A7S2AH03"/>
<protein>
    <submittedName>
        <fullName evidence="2">Uncharacterized protein</fullName>
    </submittedName>
</protein>
<dbReference type="Gene3D" id="3.40.630.60">
    <property type="match status" value="1"/>
</dbReference>
<organism evidence="2">
    <name type="scientific">Alexandrium andersonii</name>
    <dbReference type="NCBI Taxonomy" id="327968"/>
    <lineage>
        <taxon>Eukaryota</taxon>
        <taxon>Sar</taxon>
        <taxon>Alveolata</taxon>
        <taxon>Dinophyceae</taxon>
        <taxon>Gonyaulacales</taxon>
        <taxon>Pyrocystaceae</taxon>
        <taxon>Alexandrium</taxon>
    </lineage>
</organism>
<feature type="compositionally biased region" description="Polar residues" evidence="1">
    <location>
        <begin position="189"/>
        <end position="203"/>
    </location>
</feature>
<feature type="compositionally biased region" description="Acidic residues" evidence="1">
    <location>
        <begin position="204"/>
        <end position="215"/>
    </location>
</feature>
<gene>
    <name evidence="2" type="ORF">AAND1436_LOCUS3438</name>
</gene>
<name>A0A7S2AH03_9DINO</name>